<evidence type="ECO:0000313" key="1">
    <source>
        <dbReference type="EMBL" id="SFR23739.1"/>
    </source>
</evidence>
<gene>
    <name evidence="2" type="ORF">SAMN03159428_04726</name>
    <name evidence="1" type="ORF">SAMN03159514_04115</name>
</gene>
<evidence type="ECO:0000313" key="2">
    <source>
        <dbReference type="EMBL" id="SFU15111.1"/>
    </source>
</evidence>
<dbReference type="EMBL" id="FOYJ01000011">
    <property type="protein sequence ID" value="SFR23739.1"/>
    <property type="molecule type" value="Genomic_DNA"/>
</dbReference>
<dbReference type="Proteomes" id="UP000199173">
    <property type="component" value="Unassembled WGS sequence"/>
</dbReference>
<dbReference type="EMBL" id="FPAV01000017">
    <property type="protein sequence ID" value="SFU15111.1"/>
    <property type="molecule type" value="Genomic_DNA"/>
</dbReference>
<dbReference type="GeneID" id="66394743"/>
<name>A0AAX2EX51_9ENTR</name>
<comment type="caution">
    <text evidence="1">The sequence shown here is derived from an EMBL/GenBank/DDBJ whole genome shotgun (WGS) entry which is preliminary data.</text>
</comment>
<protein>
    <submittedName>
        <fullName evidence="1">Uncharacterized protein</fullName>
    </submittedName>
</protein>
<evidence type="ECO:0000313" key="3">
    <source>
        <dbReference type="Proteomes" id="UP000198760"/>
    </source>
</evidence>
<accession>A0AAX2EX51</accession>
<dbReference type="RefSeq" id="WP_139201290.1">
    <property type="nucleotide sequence ID" value="NZ_CP040392.1"/>
</dbReference>
<reference evidence="3 4" key="1">
    <citation type="submission" date="2016-10" db="EMBL/GenBank/DDBJ databases">
        <authorList>
            <person name="Varghese N."/>
            <person name="Submissions S."/>
        </authorList>
    </citation>
    <scope>NUCLEOTIDE SEQUENCE [LARGE SCALE GENOMIC DNA]</scope>
    <source>
        <strain evidence="2 3">NFIX06</strain>
        <strain evidence="1 4">NFIX08</strain>
    </source>
</reference>
<dbReference type="AlphaFoldDB" id="A0AAX2EX51"/>
<evidence type="ECO:0000313" key="4">
    <source>
        <dbReference type="Proteomes" id="UP000199173"/>
    </source>
</evidence>
<proteinExistence type="predicted"/>
<organism evidence="1 4">
    <name type="scientific">Kosakonia radicincitans</name>
    <dbReference type="NCBI Taxonomy" id="283686"/>
    <lineage>
        <taxon>Bacteria</taxon>
        <taxon>Pseudomonadati</taxon>
        <taxon>Pseudomonadota</taxon>
        <taxon>Gammaproteobacteria</taxon>
        <taxon>Enterobacterales</taxon>
        <taxon>Enterobacteriaceae</taxon>
        <taxon>Kosakonia</taxon>
    </lineage>
</organism>
<sequence length="80" mass="9197">MKIVETSVTSRPGAVDSRNTIGTIKTELHFCACYVSIVSPDKVCVRYDWSGERYQRRLTARADKYILHNPNLPQRLPFLL</sequence>
<keyword evidence="3" id="KW-1185">Reference proteome</keyword>
<dbReference type="Proteomes" id="UP000198760">
    <property type="component" value="Unassembled WGS sequence"/>
</dbReference>